<proteinExistence type="predicted"/>
<protein>
    <submittedName>
        <fullName evidence="2">Uncharacterized protein</fullName>
    </submittedName>
</protein>
<feature type="signal peptide" evidence="1">
    <location>
        <begin position="1"/>
        <end position="19"/>
    </location>
</feature>
<evidence type="ECO:0000313" key="3">
    <source>
        <dbReference type="Proteomes" id="UP000822688"/>
    </source>
</evidence>
<reference evidence="2" key="1">
    <citation type="submission" date="2020-06" db="EMBL/GenBank/DDBJ databases">
        <title>WGS assembly of Ceratodon purpureus strain R40.</title>
        <authorList>
            <person name="Carey S.B."/>
            <person name="Jenkins J."/>
            <person name="Shu S."/>
            <person name="Lovell J.T."/>
            <person name="Sreedasyam A."/>
            <person name="Maumus F."/>
            <person name="Tiley G.P."/>
            <person name="Fernandez-Pozo N."/>
            <person name="Barry K."/>
            <person name="Chen C."/>
            <person name="Wang M."/>
            <person name="Lipzen A."/>
            <person name="Daum C."/>
            <person name="Saski C.A."/>
            <person name="Payton A.C."/>
            <person name="Mcbreen J.C."/>
            <person name="Conrad R.E."/>
            <person name="Kollar L.M."/>
            <person name="Olsson S."/>
            <person name="Huttunen S."/>
            <person name="Landis J.B."/>
            <person name="Wickett N.J."/>
            <person name="Johnson M.G."/>
            <person name="Rensing S.A."/>
            <person name="Grimwood J."/>
            <person name="Schmutz J."/>
            <person name="Mcdaniel S.F."/>
        </authorList>
    </citation>
    <scope>NUCLEOTIDE SEQUENCE</scope>
    <source>
        <strain evidence="2">R40</strain>
    </source>
</reference>
<evidence type="ECO:0000313" key="2">
    <source>
        <dbReference type="EMBL" id="KAG0567210.1"/>
    </source>
</evidence>
<evidence type="ECO:0000256" key="1">
    <source>
        <dbReference type="SAM" id="SignalP"/>
    </source>
</evidence>
<keyword evidence="1" id="KW-0732">Signal</keyword>
<gene>
    <name evidence="2" type="ORF">KC19_7G118700</name>
</gene>
<keyword evidence="3" id="KW-1185">Reference proteome</keyword>
<organism evidence="2 3">
    <name type="scientific">Ceratodon purpureus</name>
    <name type="common">Fire moss</name>
    <name type="synonym">Dicranum purpureum</name>
    <dbReference type="NCBI Taxonomy" id="3225"/>
    <lineage>
        <taxon>Eukaryota</taxon>
        <taxon>Viridiplantae</taxon>
        <taxon>Streptophyta</taxon>
        <taxon>Embryophyta</taxon>
        <taxon>Bryophyta</taxon>
        <taxon>Bryophytina</taxon>
        <taxon>Bryopsida</taxon>
        <taxon>Dicranidae</taxon>
        <taxon>Pseudoditrichales</taxon>
        <taxon>Ditrichaceae</taxon>
        <taxon>Ceratodon</taxon>
    </lineage>
</organism>
<dbReference type="AlphaFoldDB" id="A0A8T0H7J0"/>
<dbReference type="EMBL" id="CM026428">
    <property type="protein sequence ID" value="KAG0567210.1"/>
    <property type="molecule type" value="Genomic_DNA"/>
</dbReference>
<feature type="chain" id="PRO_5035824353" evidence="1">
    <location>
        <begin position="20"/>
        <end position="58"/>
    </location>
</feature>
<name>A0A8T0H7J0_CERPU</name>
<sequence length="58" mass="6988">MFQTFIWFGCRFFPFNIVSLQLLPLHVPLRCCRIQELIIFSFFGGTEIVRGKHERERI</sequence>
<dbReference type="Proteomes" id="UP000822688">
    <property type="component" value="Chromosome 7"/>
</dbReference>
<accession>A0A8T0H7J0</accession>
<comment type="caution">
    <text evidence="2">The sequence shown here is derived from an EMBL/GenBank/DDBJ whole genome shotgun (WGS) entry which is preliminary data.</text>
</comment>